<dbReference type="PANTHER" id="PTHR12526">
    <property type="entry name" value="GLYCOSYLTRANSFERASE"/>
    <property type="match status" value="1"/>
</dbReference>
<dbReference type="InterPro" id="IPR028098">
    <property type="entry name" value="Glyco_trans_4-like_N"/>
</dbReference>
<dbReference type="AlphaFoldDB" id="A0AA48I2Z2"/>
<sequence>MGFDFSTLGGNQAITVNLVNELSLFFDIHLIIACKFNKNLYKVNDSIKLGIFNFSENSRLRDVFLVSFFKILKYLISNKIEIVISSGSMGIPFVFLLKIFAKLKLIRCKIIFWEHESISKRGFKSMLFRKLAVISCDKIITVSDKILLDYVKIFKIKSNKIIRIYNPIDKPKIIEYDPNTKSLMSAGRLEKEKGFLMAIEIANIIFKKHKDWKWNIYGNGTQKNSLVEKIKEYKLEKNLILKCNFKNIKEEYKKHSIFVLTSQREGFPLVLLEAKANLLPIVSFNCPHGPSEIVKNEINGFLIDNYDINNMANKIDFLIENLNIRNNFSKKCILDFEKFEKDKIVKKWIELFNNI</sequence>
<dbReference type="GO" id="GO:0016757">
    <property type="term" value="F:glycosyltransferase activity"/>
    <property type="evidence" value="ECO:0007669"/>
    <property type="project" value="InterPro"/>
</dbReference>
<dbReference type="SUPFAM" id="SSF53756">
    <property type="entry name" value="UDP-Glycosyltransferase/glycogen phosphorylase"/>
    <property type="match status" value="1"/>
</dbReference>
<protein>
    <submittedName>
        <fullName evidence="3">Glycosyltransferase family 4 protein</fullName>
    </submittedName>
</protein>
<evidence type="ECO:0000313" key="3">
    <source>
        <dbReference type="EMBL" id="BED91972.1"/>
    </source>
</evidence>
<dbReference type="KEGG" id="ips:CfP315_0531"/>
<dbReference type="InterPro" id="IPR001296">
    <property type="entry name" value="Glyco_trans_1"/>
</dbReference>
<feature type="domain" description="Glycosyltransferase subfamily 4-like N-terminal" evidence="2">
    <location>
        <begin position="14"/>
        <end position="169"/>
    </location>
</feature>
<evidence type="ECO:0000259" key="1">
    <source>
        <dbReference type="Pfam" id="PF00534"/>
    </source>
</evidence>
<evidence type="ECO:0000259" key="2">
    <source>
        <dbReference type="Pfam" id="PF13439"/>
    </source>
</evidence>
<gene>
    <name evidence="3" type="ORF">CfP315_0531</name>
</gene>
<accession>A0AA48I2Z2</accession>
<dbReference type="Pfam" id="PF00534">
    <property type="entry name" value="Glycos_transf_1"/>
    <property type="match status" value="1"/>
</dbReference>
<dbReference type="Gene3D" id="3.40.50.2000">
    <property type="entry name" value="Glycogen Phosphorylase B"/>
    <property type="match status" value="2"/>
</dbReference>
<proteinExistence type="predicted"/>
<name>A0AA48I2Z2_9FIRM</name>
<dbReference type="Pfam" id="PF13439">
    <property type="entry name" value="Glyco_transf_4"/>
    <property type="match status" value="1"/>
</dbReference>
<organism evidence="3">
    <name type="scientific">Candidatus Improbicoccus pseudotrichonymphae</name>
    <dbReference type="NCBI Taxonomy" id="3033792"/>
    <lineage>
        <taxon>Bacteria</taxon>
        <taxon>Bacillati</taxon>
        <taxon>Bacillota</taxon>
        <taxon>Clostridia</taxon>
        <taxon>Candidatus Improbicoccus</taxon>
    </lineage>
</organism>
<dbReference type="EMBL" id="AP027924">
    <property type="protein sequence ID" value="BED91972.1"/>
    <property type="molecule type" value="Genomic_DNA"/>
</dbReference>
<dbReference type="Proteomes" id="UP001337580">
    <property type="component" value="Chromosome"/>
</dbReference>
<dbReference type="PANTHER" id="PTHR12526:SF630">
    <property type="entry name" value="GLYCOSYLTRANSFERASE"/>
    <property type="match status" value="1"/>
</dbReference>
<feature type="domain" description="Glycosyl transferase family 1" evidence="1">
    <location>
        <begin position="176"/>
        <end position="331"/>
    </location>
</feature>
<reference evidence="3" key="1">
    <citation type="journal article" date="2023" name="ISME J.">
        <title>Emergence of putative energy parasites within Clostridia revealed by genome analysis of a novel endosymbiotic clade.</title>
        <authorList>
            <person name="Takahashi K."/>
            <person name="Kuwahara H."/>
            <person name="Horikawa Y."/>
            <person name="Izawa K."/>
            <person name="Kato D."/>
            <person name="Inagaki T."/>
            <person name="Yuki M."/>
            <person name="Ohkuma M."/>
            <person name="Hongoh Y."/>
        </authorList>
    </citation>
    <scope>NUCLEOTIDE SEQUENCE</scope>
    <source>
        <strain evidence="3">CfP3-15</strain>
    </source>
</reference>